<dbReference type="InterPro" id="IPR015720">
    <property type="entry name" value="Emp24-like"/>
</dbReference>
<keyword evidence="4 10" id="KW-0732">Signal</keyword>
<dbReference type="InterPro" id="IPR036598">
    <property type="entry name" value="GOLD_dom_sf"/>
</dbReference>
<keyword evidence="5 9" id="KW-1133">Transmembrane helix</keyword>
<dbReference type="Pfam" id="PF01105">
    <property type="entry name" value="EMP24_GP25L"/>
    <property type="match status" value="1"/>
</dbReference>
<evidence type="ECO:0000256" key="7">
    <source>
        <dbReference type="ARBA" id="ARBA00037847"/>
    </source>
</evidence>
<dbReference type="GO" id="GO:0016020">
    <property type="term" value="C:membrane"/>
    <property type="evidence" value="ECO:0007669"/>
    <property type="project" value="UniProtKB-SubCell"/>
</dbReference>
<evidence type="ECO:0000256" key="3">
    <source>
        <dbReference type="ARBA" id="ARBA00022692"/>
    </source>
</evidence>
<dbReference type="STRING" id="131310.A0A0N4ZMT3"/>
<evidence type="ECO:0000256" key="9">
    <source>
        <dbReference type="SAM" id="Phobius"/>
    </source>
</evidence>
<name>A0A0N4ZMT3_PARTI</name>
<reference evidence="13" key="1">
    <citation type="submission" date="2017-02" db="UniProtKB">
        <authorList>
            <consortium name="WormBaseParasite"/>
        </authorList>
    </citation>
    <scope>IDENTIFICATION</scope>
</reference>
<keyword evidence="3 8" id="KW-0812">Transmembrane</keyword>
<feature type="chain" id="PRO_5005891966" evidence="10">
    <location>
        <begin position="21"/>
        <end position="203"/>
    </location>
</feature>
<accession>A0A0N4ZMT3</accession>
<evidence type="ECO:0000313" key="12">
    <source>
        <dbReference type="Proteomes" id="UP000038045"/>
    </source>
</evidence>
<evidence type="ECO:0000256" key="4">
    <source>
        <dbReference type="ARBA" id="ARBA00022729"/>
    </source>
</evidence>
<proteinExistence type="inferred from homology"/>
<evidence type="ECO:0000256" key="6">
    <source>
        <dbReference type="ARBA" id="ARBA00023136"/>
    </source>
</evidence>
<evidence type="ECO:0000256" key="10">
    <source>
        <dbReference type="SAM" id="SignalP"/>
    </source>
</evidence>
<dbReference type="SUPFAM" id="SSF101576">
    <property type="entry name" value="Supernatant protein factor (SPF), C-terminal domain"/>
    <property type="match status" value="1"/>
</dbReference>
<feature type="signal peptide" evidence="10">
    <location>
        <begin position="1"/>
        <end position="20"/>
    </location>
</feature>
<evidence type="ECO:0000256" key="8">
    <source>
        <dbReference type="RuleBase" id="RU003827"/>
    </source>
</evidence>
<dbReference type="AlphaFoldDB" id="A0A0N4ZMT3"/>
<dbReference type="PANTHER" id="PTHR22811">
    <property type="entry name" value="TRANSMEMBRANE EMP24 DOMAIN-CONTAINING PROTEIN"/>
    <property type="match status" value="1"/>
</dbReference>
<evidence type="ECO:0000256" key="2">
    <source>
        <dbReference type="ARBA" id="ARBA00007104"/>
    </source>
</evidence>
<dbReference type="SMART" id="SM01190">
    <property type="entry name" value="EMP24_GP25L"/>
    <property type="match status" value="1"/>
</dbReference>
<evidence type="ECO:0000313" key="13">
    <source>
        <dbReference type="WBParaSite" id="PTRK_0000985000.1"/>
    </source>
</evidence>
<keyword evidence="6 9" id="KW-0472">Membrane</keyword>
<dbReference type="WBParaSite" id="PTRK_0000985000.1">
    <property type="protein sequence ID" value="PTRK_0000985000.1"/>
    <property type="gene ID" value="PTRK_0000985000"/>
</dbReference>
<keyword evidence="12" id="KW-1185">Reference proteome</keyword>
<protein>
    <submittedName>
        <fullName evidence="13">GOLD domain-containing protein</fullName>
    </submittedName>
</protein>
<comment type="similarity">
    <text evidence="2 8">Belongs to the EMP24/GP25L family.</text>
</comment>
<evidence type="ECO:0000256" key="5">
    <source>
        <dbReference type="ARBA" id="ARBA00022989"/>
    </source>
</evidence>
<dbReference type="Proteomes" id="UP000038045">
    <property type="component" value="Unplaced"/>
</dbReference>
<comment type="subcellular location">
    <subcellularLocation>
        <location evidence="7">Endomembrane system</location>
        <topology evidence="7">Single-pass membrane protein</topology>
    </subcellularLocation>
    <subcellularLocation>
        <location evidence="1 8">Membrane</location>
        <topology evidence="1 8">Single-pass type I membrane protein</topology>
    </subcellularLocation>
</comment>
<evidence type="ECO:0000256" key="1">
    <source>
        <dbReference type="ARBA" id="ARBA00004479"/>
    </source>
</evidence>
<organism evidence="12 13">
    <name type="scientific">Parastrongyloides trichosuri</name>
    <name type="common">Possum-specific nematode worm</name>
    <dbReference type="NCBI Taxonomy" id="131310"/>
    <lineage>
        <taxon>Eukaryota</taxon>
        <taxon>Metazoa</taxon>
        <taxon>Ecdysozoa</taxon>
        <taxon>Nematoda</taxon>
        <taxon>Chromadorea</taxon>
        <taxon>Rhabditida</taxon>
        <taxon>Tylenchina</taxon>
        <taxon>Panagrolaimomorpha</taxon>
        <taxon>Strongyloidoidea</taxon>
        <taxon>Strongyloididae</taxon>
        <taxon>Parastrongyloides</taxon>
    </lineage>
</organism>
<feature type="transmembrane region" description="Helical" evidence="9">
    <location>
        <begin position="171"/>
        <end position="193"/>
    </location>
</feature>
<dbReference type="InterPro" id="IPR009038">
    <property type="entry name" value="GOLD_dom"/>
</dbReference>
<evidence type="ECO:0000259" key="11">
    <source>
        <dbReference type="PROSITE" id="PS50866"/>
    </source>
</evidence>
<dbReference type="GO" id="GO:0012505">
    <property type="term" value="C:endomembrane system"/>
    <property type="evidence" value="ECO:0007669"/>
    <property type="project" value="UniProtKB-SubCell"/>
</dbReference>
<sequence>MYSFFSLFLCFSLLICPSLQYIVTVHPYEKECFIENLKNGENFEILYNVYDGGFKDIDFTIVDPNKKTLLVEYHKSEASHIIKAQMDGVYEYCFKNEMSSQNNKKIIFLASVMEKDEEKKEINKKEDDHDKLESMVHEVVTNLKEVSFSSNYMIVNVEAHEYIITSTNTRLLYWAIFEGILLVTLTVGQVVYLSKFFETRSRV</sequence>
<dbReference type="PROSITE" id="PS50866">
    <property type="entry name" value="GOLD"/>
    <property type="match status" value="1"/>
</dbReference>
<feature type="domain" description="GOLD" evidence="11">
    <location>
        <begin position="30"/>
        <end position="112"/>
    </location>
</feature>